<keyword evidence="3" id="KW-1185">Reference proteome</keyword>
<gene>
    <name evidence="2" type="ORF">OG863_40580</name>
</gene>
<name>A0ABZ1FT98_9ACTN</name>
<accession>A0ABZ1FT98</accession>
<organism evidence="2 3">
    <name type="scientific">Streptomyces decoyicus</name>
    <dbReference type="NCBI Taxonomy" id="249567"/>
    <lineage>
        <taxon>Bacteria</taxon>
        <taxon>Bacillati</taxon>
        <taxon>Actinomycetota</taxon>
        <taxon>Actinomycetes</taxon>
        <taxon>Kitasatosporales</taxon>
        <taxon>Streptomycetaceae</taxon>
        <taxon>Streptomyces</taxon>
    </lineage>
</organism>
<dbReference type="Proteomes" id="UP001344251">
    <property type="component" value="Chromosome"/>
</dbReference>
<protein>
    <submittedName>
        <fullName evidence="2">Uncharacterized protein</fullName>
    </submittedName>
</protein>
<feature type="region of interest" description="Disordered" evidence="1">
    <location>
        <begin position="44"/>
        <end position="68"/>
    </location>
</feature>
<proteinExistence type="predicted"/>
<dbReference type="RefSeq" id="WP_326623357.1">
    <property type="nucleotide sequence ID" value="NZ_CP109106.1"/>
</dbReference>
<dbReference type="EMBL" id="CP109106">
    <property type="protein sequence ID" value="WSB73726.1"/>
    <property type="molecule type" value="Genomic_DNA"/>
</dbReference>
<reference evidence="2 3" key="1">
    <citation type="submission" date="2022-10" db="EMBL/GenBank/DDBJ databases">
        <title>The complete genomes of actinobacterial strains from the NBC collection.</title>
        <authorList>
            <person name="Joergensen T.S."/>
            <person name="Alvarez Arevalo M."/>
            <person name="Sterndorff E.B."/>
            <person name="Faurdal D."/>
            <person name="Vuksanovic O."/>
            <person name="Mourched A.-S."/>
            <person name="Charusanti P."/>
            <person name="Shaw S."/>
            <person name="Blin K."/>
            <person name="Weber T."/>
        </authorList>
    </citation>
    <scope>NUCLEOTIDE SEQUENCE [LARGE SCALE GENOMIC DNA]</scope>
    <source>
        <strain evidence="2 3">NBC 01774</strain>
    </source>
</reference>
<evidence type="ECO:0000256" key="1">
    <source>
        <dbReference type="SAM" id="MobiDB-lite"/>
    </source>
</evidence>
<evidence type="ECO:0000313" key="3">
    <source>
        <dbReference type="Proteomes" id="UP001344251"/>
    </source>
</evidence>
<evidence type="ECO:0000313" key="2">
    <source>
        <dbReference type="EMBL" id="WSB73726.1"/>
    </source>
</evidence>
<sequence length="68" mass="7383">MAAEVERLHTDARAFAETAVNASPRSDRATSERAITAAERLTAASRAVVDRARRSHPQEPTPGRTQRG</sequence>